<dbReference type="Proteomes" id="UP001166571">
    <property type="component" value="Unassembled WGS sequence"/>
</dbReference>
<dbReference type="RefSeq" id="WP_201926773.1">
    <property type="nucleotide sequence ID" value="NZ_JAERPO010000001.1"/>
</dbReference>
<protein>
    <submittedName>
        <fullName evidence="1">Uncharacterized protein</fullName>
    </submittedName>
</protein>
<comment type="caution">
    <text evidence="1">The sequence shown here is derived from an EMBL/GenBank/DDBJ whole genome shotgun (WGS) entry which is preliminary data.</text>
</comment>
<sequence length="307" mass="33791">MFLSFLLAAASIAAEPSCRMAEADRAWLARSIVLWKTAETDWLRLVAQPLPDIVVFDGNCTYRLPDGDFGALVSQANVDGMATYDGHPLPMGPVSFADGSGAFVMSLPSVWRAAGVDSALGLEVLMEGVFLHEIMHTRQSSLANAAFEGFGAEQTEELSDDFVQALFEADAAYGAAYRQERDMLFAAASADDIGEARTLAGQALELMRARRARWFTDDRAWLTVADDVFLTMEGMGQWLVYRHFASLPGIGAQRAMDEARRGGRFWAQDEGLALMLVVDRLVPDWQQRAFREPEWRAVKLLAAAASR</sequence>
<gene>
    <name evidence="1" type="ORF">K5P26_02370</name>
</gene>
<evidence type="ECO:0000313" key="2">
    <source>
        <dbReference type="Proteomes" id="UP001166571"/>
    </source>
</evidence>
<dbReference type="EMBL" id="JAILXK010000001">
    <property type="protein sequence ID" value="MBY4635984.1"/>
    <property type="molecule type" value="Genomic_DNA"/>
</dbReference>
<accession>A0ABS7MAD7</accession>
<organism evidence="1 2">
    <name type="scientific">Sphingopyxis jiangsuensis</name>
    <dbReference type="NCBI Taxonomy" id="2871171"/>
    <lineage>
        <taxon>Bacteria</taxon>
        <taxon>Pseudomonadati</taxon>
        <taxon>Pseudomonadota</taxon>
        <taxon>Alphaproteobacteria</taxon>
        <taxon>Sphingomonadales</taxon>
        <taxon>Sphingomonadaceae</taxon>
        <taxon>Sphingopyxis</taxon>
    </lineage>
</organism>
<reference evidence="1" key="1">
    <citation type="submission" date="2021-08" db="EMBL/GenBank/DDBJ databases">
        <title>Sphingopyxis panaciterrulae sp. nov., isolated from the surface water of the Yellow Sea.</title>
        <authorList>
            <person name="Gao Z."/>
            <person name="Zhang D."/>
            <person name="Zhang A."/>
        </authorList>
    </citation>
    <scope>NUCLEOTIDE SEQUENCE</scope>
    <source>
        <strain evidence="1">XHP0097</strain>
    </source>
</reference>
<keyword evidence="2" id="KW-1185">Reference proteome</keyword>
<name>A0ABS7MAD7_9SPHN</name>
<proteinExistence type="predicted"/>
<evidence type="ECO:0000313" key="1">
    <source>
        <dbReference type="EMBL" id="MBY4635984.1"/>
    </source>
</evidence>